<accession>A0A090Y3D2</accession>
<sequence>MDLILMIFPLRRILLYLFVGRMLGCDDSMFLKHHKLADSEGHIGEKLEIVKEELIQLKLTWMNF</sequence>
<proteinExistence type="predicted"/>
<dbReference type="HOGENOM" id="CLU_2863564_0_0_9"/>
<dbReference type="PATRIC" id="fig|44252.3.peg.6311"/>
<name>A0A090Y3D2_PAEMA</name>
<dbReference type="Proteomes" id="UP000029278">
    <property type="component" value="Unassembled WGS sequence"/>
</dbReference>
<keyword evidence="3" id="KW-1185">Reference proteome</keyword>
<dbReference type="RefSeq" id="WP_036624813.1">
    <property type="nucleotide sequence ID" value="NZ_BGMM01000001.1"/>
</dbReference>
<dbReference type="GeneID" id="77008703"/>
<evidence type="ECO:0000313" key="2">
    <source>
        <dbReference type="EMBL" id="MUG24250.1"/>
    </source>
</evidence>
<dbReference type="EMBL" id="WNZZ01000013">
    <property type="protein sequence ID" value="MUG24250.1"/>
    <property type="molecule type" value="Genomic_DNA"/>
</dbReference>
<dbReference type="EMBL" id="JMQA01000053">
    <property type="protein sequence ID" value="KFM92934.1"/>
    <property type="molecule type" value="Genomic_DNA"/>
</dbReference>
<dbReference type="STRING" id="44252.DJ90_3027"/>
<evidence type="ECO:0000313" key="3">
    <source>
        <dbReference type="Proteomes" id="UP000029278"/>
    </source>
</evidence>
<comment type="caution">
    <text evidence="1">The sequence shown here is derived from an EMBL/GenBank/DDBJ whole genome shotgun (WGS) entry which is preliminary data.</text>
</comment>
<organism evidence="1 3">
    <name type="scientific">Paenibacillus macerans</name>
    <name type="common">Bacillus macerans</name>
    <dbReference type="NCBI Taxonomy" id="44252"/>
    <lineage>
        <taxon>Bacteria</taxon>
        <taxon>Bacillati</taxon>
        <taxon>Bacillota</taxon>
        <taxon>Bacilli</taxon>
        <taxon>Bacillales</taxon>
        <taxon>Paenibacillaceae</taxon>
        <taxon>Paenibacillus</taxon>
    </lineage>
</organism>
<evidence type="ECO:0000313" key="1">
    <source>
        <dbReference type="EMBL" id="KFM92934.1"/>
    </source>
</evidence>
<dbReference type="Proteomes" id="UP000442469">
    <property type="component" value="Unassembled WGS sequence"/>
</dbReference>
<reference evidence="2 4" key="2">
    <citation type="submission" date="2019-11" db="EMBL/GenBank/DDBJ databases">
        <title>Draft genome sequences of five Paenibacillus species of dairy origin.</title>
        <authorList>
            <person name="Olajide A.M."/>
            <person name="Chen S."/>
            <person name="Lapointe G."/>
        </authorList>
    </citation>
    <scope>NUCLEOTIDE SEQUENCE [LARGE SCALE GENOMIC DNA]</scope>
    <source>
        <strain evidence="2 4">3CT49</strain>
    </source>
</reference>
<gene>
    <name evidence="1" type="ORF">DJ90_3027</name>
    <name evidence="2" type="ORF">GNQ08_17855</name>
</gene>
<evidence type="ECO:0000313" key="4">
    <source>
        <dbReference type="Proteomes" id="UP000442469"/>
    </source>
</evidence>
<protein>
    <submittedName>
        <fullName evidence="1">Uncharacterized protein</fullName>
    </submittedName>
</protein>
<reference evidence="1 3" key="1">
    <citation type="submission" date="2014-04" db="EMBL/GenBank/DDBJ databases">
        <authorList>
            <person name="Bishop-Lilly K.A."/>
            <person name="Broomall S.M."/>
            <person name="Chain P.S."/>
            <person name="Chertkov O."/>
            <person name="Coyne S.R."/>
            <person name="Daligault H.E."/>
            <person name="Davenport K.W."/>
            <person name="Erkkila T."/>
            <person name="Frey K.G."/>
            <person name="Gibbons H.S."/>
            <person name="Gu W."/>
            <person name="Jaissle J."/>
            <person name="Johnson S.L."/>
            <person name="Koroleva G.I."/>
            <person name="Ladner J.T."/>
            <person name="Lo C.-C."/>
            <person name="Minogue T.D."/>
            <person name="Munk C."/>
            <person name="Palacios G.F."/>
            <person name="Redden C.L."/>
            <person name="Rosenzweig C.N."/>
            <person name="Scholz M.B."/>
            <person name="Teshima H."/>
            <person name="Xu Y."/>
        </authorList>
    </citation>
    <scope>NUCLEOTIDE SEQUENCE [LARGE SCALE GENOMIC DNA]</scope>
    <source>
        <strain evidence="1 3">8244</strain>
    </source>
</reference>
<dbReference type="AlphaFoldDB" id="A0A090Y3D2"/>